<keyword evidence="4 12" id="KW-0812">Transmembrane</keyword>
<dbReference type="GO" id="GO:0070936">
    <property type="term" value="P:protein K48-linked ubiquitination"/>
    <property type="evidence" value="ECO:0007669"/>
    <property type="project" value="TreeGrafter"/>
</dbReference>
<evidence type="ECO:0000256" key="3">
    <source>
        <dbReference type="ARBA" id="ARBA00022679"/>
    </source>
</evidence>
<dbReference type="PANTHER" id="PTHR15067:SF5">
    <property type="entry name" value="E3 UBIQUITIN-PROTEIN LIGASE AMFR"/>
    <property type="match status" value="1"/>
</dbReference>
<feature type="transmembrane region" description="Helical" evidence="12">
    <location>
        <begin position="296"/>
        <end position="317"/>
    </location>
</feature>
<dbReference type="PROSITE" id="PS50089">
    <property type="entry name" value="ZF_RING_2"/>
    <property type="match status" value="1"/>
</dbReference>
<dbReference type="SUPFAM" id="SSF57850">
    <property type="entry name" value="RING/U-box"/>
    <property type="match status" value="1"/>
</dbReference>
<dbReference type="GeneID" id="106150884"/>
<dbReference type="GO" id="GO:0006511">
    <property type="term" value="P:ubiquitin-dependent protein catabolic process"/>
    <property type="evidence" value="ECO:0007669"/>
    <property type="project" value="TreeGrafter"/>
</dbReference>
<evidence type="ECO:0000256" key="11">
    <source>
        <dbReference type="SAM" id="MobiDB-lite"/>
    </source>
</evidence>
<evidence type="ECO:0000256" key="12">
    <source>
        <dbReference type="SAM" id="Phobius"/>
    </source>
</evidence>
<evidence type="ECO:0000256" key="5">
    <source>
        <dbReference type="ARBA" id="ARBA00022723"/>
    </source>
</evidence>
<dbReference type="Pfam" id="PF25563">
    <property type="entry name" value="TPR_SYVN1_N"/>
    <property type="match status" value="1"/>
</dbReference>
<evidence type="ECO:0000256" key="7">
    <source>
        <dbReference type="ARBA" id="ARBA00022833"/>
    </source>
</evidence>
<gene>
    <name evidence="16" type="primary">LOC106150884</name>
</gene>
<dbReference type="InterPro" id="IPR057992">
    <property type="entry name" value="TPR_SYVN1_N"/>
</dbReference>
<dbReference type="GO" id="GO:0005829">
    <property type="term" value="C:cytosol"/>
    <property type="evidence" value="ECO:0007669"/>
    <property type="project" value="TreeGrafter"/>
</dbReference>
<dbReference type="InterPro" id="IPR001841">
    <property type="entry name" value="Znf_RING"/>
</dbReference>
<keyword evidence="9 12" id="KW-0472">Membrane</keyword>
<name>A0A1S3H2I5_LINAN</name>
<feature type="transmembrane region" description="Helical" evidence="12">
    <location>
        <begin position="230"/>
        <end position="250"/>
    </location>
</feature>
<feature type="region of interest" description="Disordered" evidence="11">
    <location>
        <begin position="576"/>
        <end position="595"/>
    </location>
</feature>
<evidence type="ECO:0000256" key="10">
    <source>
        <dbReference type="PROSITE-ProRule" id="PRU00175"/>
    </source>
</evidence>
<dbReference type="Pfam" id="PF13639">
    <property type="entry name" value="zf-RING_2"/>
    <property type="match status" value="1"/>
</dbReference>
<keyword evidence="3" id="KW-0808">Transferase</keyword>
<proteinExistence type="predicted"/>
<dbReference type="InParanoid" id="A0A1S3H2I5"/>
<dbReference type="Gene3D" id="1.10.8.10">
    <property type="entry name" value="DNA helicase RuvA subunit, C-terminal domain"/>
    <property type="match status" value="1"/>
</dbReference>
<dbReference type="GO" id="GO:0043130">
    <property type="term" value="F:ubiquitin binding"/>
    <property type="evidence" value="ECO:0007669"/>
    <property type="project" value="InterPro"/>
</dbReference>
<feature type="transmembrane region" description="Helical" evidence="12">
    <location>
        <begin position="99"/>
        <end position="125"/>
    </location>
</feature>
<evidence type="ECO:0000259" key="13">
    <source>
        <dbReference type="PROSITE" id="PS50089"/>
    </source>
</evidence>
<evidence type="ECO:0000256" key="4">
    <source>
        <dbReference type="ARBA" id="ARBA00022692"/>
    </source>
</evidence>
<feature type="transmembrane region" description="Helical" evidence="12">
    <location>
        <begin position="137"/>
        <end position="154"/>
    </location>
</feature>
<evidence type="ECO:0000256" key="1">
    <source>
        <dbReference type="ARBA" id="ARBA00004141"/>
    </source>
</evidence>
<dbReference type="OrthoDB" id="3824970at2759"/>
<dbReference type="CDD" id="cd16455">
    <property type="entry name" value="RING-H2_AMFR"/>
    <property type="match status" value="1"/>
</dbReference>
<reference evidence="16" key="1">
    <citation type="submission" date="2025-08" db="UniProtKB">
        <authorList>
            <consortium name="RefSeq"/>
        </authorList>
    </citation>
    <scope>IDENTIFICATION</scope>
    <source>
        <tissue evidence="16">Gonads</tissue>
    </source>
</reference>
<feature type="domain" description="CUE" evidence="14">
    <location>
        <begin position="475"/>
        <end position="519"/>
    </location>
</feature>
<evidence type="ECO:0000313" key="16">
    <source>
        <dbReference type="RefSeq" id="XP_013379354.1"/>
    </source>
</evidence>
<accession>A0A1S3H2I5</accession>
<dbReference type="Proteomes" id="UP000085678">
    <property type="component" value="Unplaced"/>
</dbReference>
<dbReference type="KEGG" id="lak:106150884"/>
<feature type="transmembrane region" description="Helical" evidence="12">
    <location>
        <begin position="201"/>
        <end position="224"/>
    </location>
</feature>
<sequence>MPVIFLERIPLPSLQTYSAVTFVLLSIALLYGHRKVVEHLPEEIHVSDDGGAVGSPMPEVPTEEPRVDTSFDPNAFHQEYHGDYAHNMVTALLDESWCVWILINVAYCILILIGKLIQLGVFGNLRISEQEHLKDKFWNFIFYKFIFIFGIMNVQTMDEVFRWCGWFSILCFLQLLAQLSKDRFEYLSFSLSTPRWTHAKVIILLSVILGACFGLLALSILVGLESGLHVFSFMAAECALLGISVVYVLIRYAIHLWDIHHDGVWEQRSSYAYYTELVCELLSLGIDFLHHLHMLLWSNIFLSMASLVICMQLRYLFHEFQRRVKRHKNYQRVVKTMQTRFPIASAEQLQANDDKCAICWEKMKSGRTLPCGHIFHSFCLRSWLEQDVSCPTCREALNFDEHRETAEQGNIGAAGDAANAPAPPRNINQTTNHFFHFDGSRYVRWLPSFSVEVTHTTLMDRNLLARQRQHVQTSQMDTWVRQVREVFPDTILPDAIIQDDLHITRSPEMTVNNILEGRLPIANSIAGNNNNNPAVYDSDDSYSTASSVSEDVAHNYRDDNVPALFEIPDVEEDVGAAAVNPGGGRYSKKSSEREELLNRRREELIEQARRRFQSKEASTSTEQASPSDLEEPLSNTPPEASLEVSENLLRQRRQQAYDAAIRRMMQHEPQQ</sequence>
<dbReference type="Gene3D" id="3.30.40.10">
    <property type="entry name" value="Zinc/RING finger domain, C3HC4 (zinc finger)"/>
    <property type="match status" value="1"/>
</dbReference>
<dbReference type="SMART" id="SM00546">
    <property type="entry name" value="CUE"/>
    <property type="match status" value="1"/>
</dbReference>
<organism evidence="15 16">
    <name type="scientific">Lingula anatina</name>
    <name type="common">Brachiopod</name>
    <name type="synonym">Lingula unguis</name>
    <dbReference type="NCBI Taxonomy" id="7574"/>
    <lineage>
        <taxon>Eukaryota</taxon>
        <taxon>Metazoa</taxon>
        <taxon>Spiralia</taxon>
        <taxon>Lophotrochozoa</taxon>
        <taxon>Brachiopoda</taxon>
        <taxon>Linguliformea</taxon>
        <taxon>Lingulata</taxon>
        <taxon>Lingulida</taxon>
        <taxon>Linguloidea</taxon>
        <taxon>Lingulidae</taxon>
        <taxon>Lingula</taxon>
    </lineage>
</organism>
<dbReference type="GO" id="GO:0061630">
    <property type="term" value="F:ubiquitin protein ligase activity"/>
    <property type="evidence" value="ECO:0007669"/>
    <property type="project" value="TreeGrafter"/>
</dbReference>
<keyword evidence="5" id="KW-0479">Metal-binding</keyword>
<keyword evidence="8 12" id="KW-1133">Transmembrane helix</keyword>
<dbReference type="GO" id="GO:0000151">
    <property type="term" value="C:ubiquitin ligase complex"/>
    <property type="evidence" value="ECO:0007669"/>
    <property type="project" value="TreeGrafter"/>
</dbReference>
<dbReference type="AlphaFoldDB" id="A0A1S3H2I5"/>
<dbReference type="GO" id="GO:0008270">
    <property type="term" value="F:zinc ion binding"/>
    <property type="evidence" value="ECO:0007669"/>
    <property type="project" value="UniProtKB-KW"/>
</dbReference>
<evidence type="ECO:0000256" key="9">
    <source>
        <dbReference type="ARBA" id="ARBA00023136"/>
    </source>
</evidence>
<dbReference type="GO" id="GO:0030968">
    <property type="term" value="P:endoplasmic reticulum unfolded protein response"/>
    <property type="evidence" value="ECO:0007669"/>
    <property type="project" value="TreeGrafter"/>
</dbReference>
<evidence type="ECO:0000256" key="8">
    <source>
        <dbReference type="ARBA" id="ARBA00022989"/>
    </source>
</evidence>
<keyword evidence="7" id="KW-0862">Zinc</keyword>
<dbReference type="STRING" id="7574.A0A1S3H2I5"/>
<dbReference type="PROSITE" id="PS51140">
    <property type="entry name" value="CUE"/>
    <property type="match status" value="1"/>
</dbReference>
<evidence type="ECO:0000313" key="15">
    <source>
        <dbReference type="Proteomes" id="UP000085678"/>
    </source>
</evidence>
<dbReference type="RefSeq" id="XP_013379354.1">
    <property type="nucleotide sequence ID" value="XM_013523900.1"/>
</dbReference>
<dbReference type="GO" id="GO:0005783">
    <property type="term" value="C:endoplasmic reticulum"/>
    <property type="evidence" value="ECO:0007669"/>
    <property type="project" value="TreeGrafter"/>
</dbReference>
<keyword evidence="6 10" id="KW-0863">Zinc-finger</keyword>
<feature type="domain" description="RING-type" evidence="13">
    <location>
        <begin position="356"/>
        <end position="394"/>
    </location>
</feature>
<dbReference type="GO" id="GO:0016020">
    <property type="term" value="C:membrane"/>
    <property type="evidence" value="ECO:0007669"/>
    <property type="project" value="UniProtKB-SubCell"/>
</dbReference>
<dbReference type="FunFam" id="3.30.40.10:FF:000259">
    <property type="entry name" value="E3 ubiquitin protein ligase RIN2"/>
    <property type="match status" value="1"/>
</dbReference>
<comment type="pathway">
    <text evidence="2">Protein modification; protein ubiquitination.</text>
</comment>
<dbReference type="InterPro" id="IPR013083">
    <property type="entry name" value="Znf_RING/FYVE/PHD"/>
</dbReference>
<dbReference type="InterPro" id="IPR003892">
    <property type="entry name" value="CUE"/>
</dbReference>
<evidence type="ECO:0000259" key="14">
    <source>
        <dbReference type="PROSITE" id="PS51140"/>
    </source>
</evidence>
<evidence type="ECO:0000256" key="2">
    <source>
        <dbReference type="ARBA" id="ARBA00004906"/>
    </source>
</evidence>
<feature type="compositionally biased region" description="Polar residues" evidence="11">
    <location>
        <begin position="615"/>
        <end position="626"/>
    </location>
</feature>
<feature type="region of interest" description="Disordered" evidence="11">
    <location>
        <begin position="609"/>
        <end position="671"/>
    </location>
</feature>
<dbReference type="PANTHER" id="PTHR15067">
    <property type="entry name" value="E3 UBIQUITIN-PROTEIN LIGASE RNF8"/>
    <property type="match status" value="1"/>
</dbReference>
<keyword evidence="15" id="KW-1185">Reference proteome</keyword>
<evidence type="ECO:0000256" key="6">
    <source>
        <dbReference type="ARBA" id="ARBA00022771"/>
    </source>
</evidence>
<feature type="transmembrane region" description="Helical" evidence="12">
    <location>
        <begin position="12"/>
        <end position="31"/>
    </location>
</feature>
<comment type="subcellular location">
    <subcellularLocation>
        <location evidence="1">Membrane</location>
        <topology evidence="1">Multi-pass membrane protein</topology>
    </subcellularLocation>
</comment>
<protein>
    <submittedName>
        <fullName evidence="16">E3 ubiquitin-protein ligase AMFR</fullName>
    </submittedName>
</protein>
<dbReference type="SMART" id="SM00184">
    <property type="entry name" value="RING"/>
    <property type="match status" value="1"/>
</dbReference>